<dbReference type="RefSeq" id="XP_017573904.1">
    <property type="nucleotide sequence ID" value="XM_017718415.2"/>
</dbReference>
<reference evidence="4 5" key="1">
    <citation type="submission" date="2020-10" db="EMBL/GenBank/DDBJ databases">
        <title>Pygocentrus nattereri (red-bellied piranha) genome, fPygNat1, primary haplotype.</title>
        <authorList>
            <person name="Myers G."/>
            <person name="Meyer A."/>
            <person name="Karagic N."/>
            <person name="Pippel M."/>
            <person name="Winkler S."/>
            <person name="Tracey A."/>
            <person name="Wood J."/>
            <person name="Formenti G."/>
            <person name="Howe K."/>
            <person name="Fedrigo O."/>
            <person name="Jarvis E.D."/>
        </authorList>
    </citation>
    <scope>NUCLEOTIDE SEQUENCE [LARGE SCALE GENOMIC DNA]</scope>
</reference>
<reference evidence="4" key="2">
    <citation type="submission" date="2025-08" db="UniProtKB">
        <authorList>
            <consortium name="Ensembl"/>
        </authorList>
    </citation>
    <scope>IDENTIFICATION</scope>
</reference>
<organism evidence="4 5">
    <name type="scientific">Pygocentrus nattereri</name>
    <name type="common">Red-bellied piranha</name>
    <dbReference type="NCBI Taxonomy" id="42514"/>
    <lineage>
        <taxon>Eukaryota</taxon>
        <taxon>Metazoa</taxon>
        <taxon>Chordata</taxon>
        <taxon>Craniata</taxon>
        <taxon>Vertebrata</taxon>
        <taxon>Euteleostomi</taxon>
        <taxon>Actinopterygii</taxon>
        <taxon>Neopterygii</taxon>
        <taxon>Teleostei</taxon>
        <taxon>Ostariophysi</taxon>
        <taxon>Characiformes</taxon>
        <taxon>Characoidei</taxon>
        <taxon>Pygocentrus</taxon>
    </lineage>
</organism>
<feature type="compositionally biased region" description="Pro residues" evidence="2">
    <location>
        <begin position="776"/>
        <end position="788"/>
    </location>
</feature>
<reference evidence="4" key="3">
    <citation type="submission" date="2025-09" db="UniProtKB">
        <authorList>
            <consortium name="Ensembl"/>
        </authorList>
    </citation>
    <scope>IDENTIFICATION</scope>
</reference>
<evidence type="ECO:0000313" key="4">
    <source>
        <dbReference type="Ensembl" id="ENSPNAP00000025724.2"/>
    </source>
</evidence>
<sequence>MEGPILTQSEVWKFDSGICADFKDTHESDACVTLVKNIMVDNKPTEACKQTETGTQEDVPTISQTETTKVDQLHSAVPHSHASMEDLGTRPGLVQDSAYQYELISGDGPTRRERFTSDRQQASQEITILVTNHEAPEMEIEETEKIEIPTFLEPNTSGECTTPTEDDSLDASKVVADLIELSQLQETKMISNSSAVQSVSTVERDLPQTERYREVHIVQTQQTKVSDDSANAEFVVSSDLKDLKIKAALKQTKPLEHRDAEDLCRVRQDLTFGQQQHVQTQVSLEAMYQSVATSPMTPPQGSAAFFFPYSLSKLGSSGGSEAIASVTMKDAELQVGAQVEYRSVATAPMTPVVTNAPDLQVETHSVATAPMTPVVTNAPGLQVETRSVATAPMTPVVTNAPDLQVETRSVATAPMTPIATTAPELQVETRSVATAPMTPIATAAPELQVETRSVATAPMTPIATAAPALHVDTRSVATAPMTPIATAAPELQVETRSIATAPMTPIATAAPELQVGTRSIATAPMTPIATTAPELQIETRSVATAPMTPIVTAAPELQVETRSIATAPMTPIATTAPALHVETHSVATAPMTPLATAAPVLHVETHSVATAPMTPIVKSAPELHTDTRSIATAPMTPIATNALQLHEETHSVATAPMTPIVTQSPQLLVETRSVATAPMTPTATRPPQLHVETRSIATAPMTPIATRPPQLHVETRSIATAPMTPIATRPPQLHVETRSIATGPMTPIARKAPELQAHSIATSPMNPIVLSSPELIPLPEPRAAPGPEEPPEPVQDVSWDEKGMTWEVYGAVVEVAVLGTAIQKHLEKQVKKQQKDSVGTPALAPSSSIADTASPLPSSPPATSASSRCSSAKGSRKKEEGRGTRGRRRQNPLRLFFRNVRRPSCCSRAHSEERH</sequence>
<feature type="region of interest" description="Disordered" evidence="2">
    <location>
        <begin position="831"/>
        <end position="896"/>
    </location>
</feature>
<dbReference type="STRING" id="42514.ENSPNAP00000025724"/>
<dbReference type="OMA" id="MTPVEKS"/>
<accession>A0A3B4DRY6</accession>
<dbReference type="InterPro" id="IPR026646">
    <property type="entry name" value="GPRIN2-like/GPRIN3"/>
</dbReference>
<dbReference type="GO" id="GO:0031175">
    <property type="term" value="P:neuron projection development"/>
    <property type="evidence" value="ECO:0007669"/>
    <property type="project" value="TreeGrafter"/>
</dbReference>
<evidence type="ECO:0000256" key="2">
    <source>
        <dbReference type="SAM" id="MobiDB-lite"/>
    </source>
</evidence>
<feature type="compositionally biased region" description="Low complexity" evidence="2">
    <location>
        <begin position="853"/>
        <end position="873"/>
    </location>
</feature>
<name>A0A3B4DRY6_PYGNA</name>
<protein>
    <recommendedName>
        <fullName evidence="3">G protein-regulated inducer of neurite outgrowth C-terminal domain-containing protein</fullName>
    </recommendedName>
</protein>
<evidence type="ECO:0000313" key="5">
    <source>
        <dbReference type="Proteomes" id="UP001501920"/>
    </source>
</evidence>
<dbReference type="AlphaFoldDB" id="A0A3B4DRY6"/>
<dbReference type="GO" id="GO:0005886">
    <property type="term" value="C:plasma membrane"/>
    <property type="evidence" value="ECO:0007669"/>
    <property type="project" value="TreeGrafter"/>
</dbReference>
<dbReference type="InterPro" id="IPR032745">
    <property type="entry name" value="GRIN_C"/>
</dbReference>
<dbReference type="RefSeq" id="XP_017573905.1">
    <property type="nucleotide sequence ID" value="XM_017718416.2"/>
</dbReference>
<proteinExistence type="predicted"/>
<evidence type="ECO:0000256" key="1">
    <source>
        <dbReference type="ARBA" id="ARBA00002358"/>
    </source>
</evidence>
<dbReference type="Ensembl" id="ENSPNAT00000006890.2">
    <property type="protein sequence ID" value="ENSPNAP00000025724.2"/>
    <property type="gene ID" value="ENSPNAG00000010942.2"/>
</dbReference>
<dbReference type="CTD" id="114787"/>
<feature type="region of interest" description="Disordered" evidence="2">
    <location>
        <begin position="771"/>
        <end position="797"/>
    </location>
</feature>
<comment type="function">
    <text evidence="1">May be involved in neurite outgrowth.</text>
</comment>
<dbReference type="GeneID" id="108439810"/>
<keyword evidence="5" id="KW-1185">Reference proteome</keyword>
<feature type="domain" description="G protein-regulated inducer of neurite outgrowth C-terminal" evidence="3">
    <location>
        <begin position="788"/>
        <end position="910"/>
    </location>
</feature>
<dbReference type="PANTHER" id="PTHR15718">
    <property type="entry name" value="G PROTEIN-REGULATED INDUCER OF NEURITE OUTGROWTH C-TERMINAL DOMAIN-CONTAINING PROTEIN"/>
    <property type="match status" value="1"/>
</dbReference>
<dbReference type="GeneTree" id="ENSGT00940000162796"/>
<dbReference type="PANTHER" id="PTHR15718:SF7">
    <property type="entry name" value="G PROTEIN-REGULATED INDUCER OF NEURITE OUTGROWTH 1"/>
    <property type="match status" value="1"/>
</dbReference>
<evidence type="ECO:0000259" key="3">
    <source>
        <dbReference type="Pfam" id="PF15235"/>
    </source>
</evidence>
<dbReference type="Pfam" id="PF15235">
    <property type="entry name" value="GRIN_C"/>
    <property type="match status" value="1"/>
</dbReference>
<dbReference type="Proteomes" id="UP001501920">
    <property type="component" value="Chromosome 11"/>
</dbReference>